<keyword evidence="1" id="KW-0732">Signal</keyword>
<sequence>MHGFMRKAVLALSTAAAIAGSIAVTGPADAASSPIAACGGGSYHVIGHHDLGKIATVYLLYNGRTDCVVTWKKRAYVGKRTKMLASIAKNTGTTKHYNFKYTNNYGTYGTYAGPVKVTAPHTCIDWGGGTGPGWKVWYSGPSHCG</sequence>
<evidence type="ECO:0000313" key="2">
    <source>
        <dbReference type="EMBL" id="GAA4617724.1"/>
    </source>
</evidence>
<protein>
    <recommendedName>
        <fullName evidence="4">Spore-associated protein A</fullName>
    </recommendedName>
</protein>
<feature type="chain" id="PRO_5046179011" description="Spore-associated protein A" evidence="1">
    <location>
        <begin position="31"/>
        <end position="145"/>
    </location>
</feature>
<dbReference type="EMBL" id="BAABHJ010000040">
    <property type="protein sequence ID" value="GAA4617724.1"/>
    <property type="molecule type" value="Genomic_DNA"/>
</dbReference>
<comment type="caution">
    <text evidence="2">The sequence shown here is derived from an EMBL/GenBank/DDBJ whole genome shotgun (WGS) entry which is preliminary data.</text>
</comment>
<reference evidence="3" key="1">
    <citation type="journal article" date="2019" name="Int. J. Syst. Evol. Microbiol.">
        <title>The Global Catalogue of Microorganisms (GCM) 10K type strain sequencing project: providing services to taxonomists for standard genome sequencing and annotation.</title>
        <authorList>
            <consortium name="The Broad Institute Genomics Platform"/>
            <consortium name="The Broad Institute Genome Sequencing Center for Infectious Disease"/>
            <person name="Wu L."/>
            <person name="Ma J."/>
        </authorList>
    </citation>
    <scope>NUCLEOTIDE SEQUENCE [LARGE SCALE GENOMIC DNA]</scope>
    <source>
        <strain evidence="3">JCM 17938</strain>
    </source>
</reference>
<name>A0ABP8TVT7_9ACTN</name>
<accession>A0ABP8TVT7</accession>
<evidence type="ECO:0000313" key="3">
    <source>
        <dbReference type="Proteomes" id="UP001500212"/>
    </source>
</evidence>
<organism evidence="2 3">
    <name type="scientific">Actinoallomurus liliacearum</name>
    <dbReference type="NCBI Taxonomy" id="1080073"/>
    <lineage>
        <taxon>Bacteria</taxon>
        <taxon>Bacillati</taxon>
        <taxon>Actinomycetota</taxon>
        <taxon>Actinomycetes</taxon>
        <taxon>Streptosporangiales</taxon>
        <taxon>Thermomonosporaceae</taxon>
        <taxon>Actinoallomurus</taxon>
    </lineage>
</organism>
<gene>
    <name evidence="2" type="ORF">GCM10023195_79260</name>
</gene>
<evidence type="ECO:0000256" key="1">
    <source>
        <dbReference type="SAM" id="SignalP"/>
    </source>
</evidence>
<keyword evidence="3" id="KW-1185">Reference proteome</keyword>
<dbReference type="Proteomes" id="UP001500212">
    <property type="component" value="Unassembled WGS sequence"/>
</dbReference>
<proteinExistence type="predicted"/>
<feature type="signal peptide" evidence="1">
    <location>
        <begin position="1"/>
        <end position="30"/>
    </location>
</feature>
<evidence type="ECO:0008006" key="4">
    <source>
        <dbReference type="Google" id="ProtNLM"/>
    </source>
</evidence>